<dbReference type="Proteomes" id="UP000799437">
    <property type="component" value="Unassembled WGS sequence"/>
</dbReference>
<dbReference type="OrthoDB" id="3946385at2759"/>
<reference evidence="2" key="1">
    <citation type="journal article" date="2020" name="Stud. Mycol.">
        <title>101 Dothideomycetes genomes: a test case for predicting lifestyles and emergence of pathogens.</title>
        <authorList>
            <person name="Haridas S."/>
            <person name="Albert R."/>
            <person name="Binder M."/>
            <person name="Bloem J."/>
            <person name="Labutti K."/>
            <person name="Salamov A."/>
            <person name="Andreopoulos B."/>
            <person name="Baker S."/>
            <person name="Barry K."/>
            <person name="Bills G."/>
            <person name="Bluhm B."/>
            <person name="Cannon C."/>
            <person name="Castanera R."/>
            <person name="Culley D."/>
            <person name="Daum C."/>
            <person name="Ezra D."/>
            <person name="Gonzalez J."/>
            <person name="Henrissat B."/>
            <person name="Kuo A."/>
            <person name="Liang C."/>
            <person name="Lipzen A."/>
            <person name="Lutzoni F."/>
            <person name="Magnuson J."/>
            <person name="Mondo S."/>
            <person name="Nolan M."/>
            <person name="Ohm R."/>
            <person name="Pangilinan J."/>
            <person name="Park H.-J."/>
            <person name="Ramirez L."/>
            <person name="Alfaro M."/>
            <person name="Sun H."/>
            <person name="Tritt A."/>
            <person name="Yoshinaga Y."/>
            <person name="Zwiers L.-H."/>
            <person name="Turgeon B."/>
            <person name="Goodwin S."/>
            <person name="Spatafora J."/>
            <person name="Crous P."/>
            <person name="Grigoriev I."/>
        </authorList>
    </citation>
    <scope>NUCLEOTIDE SEQUENCE</scope>
    <source>
        <strain evidence="2">CBS 121739</strain>
    </source>
</reference>
<feature type="compositionally biased region" description="Polar residues" evidence="1">
    <location>
        <begin position="35"/>
        <end position="52"/>
    </location>
</feature>
<feature type="compositionally biased region" description="Low complexity" evidence="1">
    <location>
        <begin position="319"/>
        <end position="332"/>
    </location>
</feature>
<dbReference type="EMBL" id="ML996567">
    <property type="protein sequence ID" value="KAF2760745.1"/>
    <property type="molecule type" value="Genomic_DNA"/>
</dbReference>
<feature type="region of interest" description="Disordered" evidence="1">
    <location>
        <begin position="149"/>
        <end position="168"/>
    </location>
</feature>
<feature type="region of interest" description="Disordered" evidence="1">
    <location>
        <begin position="279"/>
        <end position="338"/>
    </location>
</feature>
<keyword evidence="3" id="KW-1185">Reference proteome</keyword>
<proteinExistence type="predicted"/>
<evidence type="ECO:0000256" key="1">
    <source>
        <dbReference type="SAM" id="MobiDB-lite"/>
    </source>
</evidence>
<dbReference type="GeneID" id="54489026"/>
<dbReference type="AlphaFoldDB" id="A0A6A6WDU7"/>
<dbReference type="RefSeq" id="XP_033603196.1">
    <property type="nucleotide sequence ID" value="XM_033747972.1"/>
</dbReference>
<gene>
    <name evidence="2" type="ORF">EJ05DRAFT_508001</name>
</gene>
<evidence type="ECO:0000313" key="3">
    <source>
        <dbReference type="Proteomes" id="UP000799437"/>
    </source>
</evidence>
<name>A0A6A6WDU7_9PEZI</name>
<sequence>MPMRQPQPAANGPLNAGTTQRNTVKVPDSGVKLSDTASSPSVPAQNLSQTATKPRRKPRKLNRDAATKATPNDLSNVLNDEILTLKARVRELEAQVEALYSRPSESSIPAKLPRRRGRGRPIPGSEEAVKKLEAELEAVRTELVELKHRADEDPGKSSAAGIDDAEDVPCASEPVVEELIAGPGKAVTLTGNYRIPLPANISLDDVRTIQSGINSANKIARGIVDSRREQRSRSNQNTESSGGMNEHTENKSWGEWIGGYSMSIAKFVKNIEADAAVEQDPTKRPVTGARRRTVPVIEQELSTAPKQAERPKRPPARPQFSGGSSGRLSQQQVETLLA</sequence>
<feature type="region of interest" description="Disordered" evidence="1">
    <location>
        <begin position="1"/>
        <end position="74"/>
    </location>
</feature>
<feature type="region of interest" description="Disordered" evidence="1">
    <location>
        <begin position="101"/>
        <end position="124"/>
    </location>
</feature>
<evidence type="ECO:0000313" key="2">
    <source>
        <dbReference type="EMBL" id="KAF2760745.1"/>
    </source>
</evidence>
<organism evidence="2 3">
    <name type="scientific">Pseudovirgaria hyperparasitica</name>
    <dbReference type="NCBI Taxonomy" id="470096"/>
    <lineage>
        <taxon>Eukaryota</taxon>
        <taxon>Fungi</taxon>
        <taxon>Dikarya</taxon>
        <taxon>Ascomycota</taxon>
        <taxon>Pezizomycotina</taxon>
        <taxon>Dothideomycetes</taxon>
        <taxon>Dothideomycetes incertae sedis</taxon>
        <taxon>Acrospermales</taxon>
        <taxon>Acrospermaceae</taxon>
        <taxon>Pseudovirgaria</taxon>
    </lineage>
</organism>
<protein>
    <submittedName>
        <fullName evidence="2">Uncharacterized protein</fullName>
    </submittedName>
</protein>
<accession>A0A6A6WDU7</accession>
<feature type="region of interest" description="Disordered" evidence="1">
    <location>
        <begin position="220"/>
        <end position="251"/>
    </location>
</feature>